<organism evidence="2 3">
    <name type="scientific">[Eubacterium] siraeum</name>
    <dbReference type="NCBI Taxonomy" id="39492"/>
    <lineage>
        <taxon>Bacteria</taxon>
        <taxon>Bacillati</taxon>
        <taxon>Bacillota</taxon>
        <taxon>Clostridia</taxon>
        <taxon>Eubacteriales</taxon>
        <taxon>Oscillospiraceae</taxon>
        <taxon>Oscillospiraceae incertae sedis</taxon>
    </lineage>
</organism>
<dbReference type="STRING" id="39492.ERS852540_00378"/>
<name>A0A174Z3B8_9FIRM</name>
<dbReference type="EMBL" id="CZBY01000002">
    <property type="protein sequence ID" value="CUQ81923.1"/>
    <property type="molecule type" value="Genomic_DNA"/>
</dbReference>
<gene>
    <name evidence="2" type="ORF">ERS852540_00378</name>
</gene>
<reference evidence="2 3" key="1">
    <citation type="submission" date="2015-09" db="EMBL/GenBank/DDBJ databases">
        <authorList>
            <consortium name="Pathogen Informatics"/>
        </authorList>
    </citation>
    <scope>NUCLEOTIDE SEQUENCE [LARGE SCALE GENOMIC DNA]</scope>
    <source>
        <strain evidence="2 3">2789STDY5834928</strain>
    </source>
</reference>
<dbReference type="Proteomes" id="UP000095662">
    <property type="component" value="Unassembled WGS sequence"/>
</dbReference>
<keyword evidence="1" id="KW-0732">Signal</keyword>
<evidence type="ECO:0000256" key="1">
    <source>
        <dbReference type="SAM" id="SignalP"/>
    </source>
</evidence>
<feature type="chain" id="PRO_5008038503" evidence="1">
    <location>
        <begin position="40"/>
        <end position="1046"/>
    </location>
</feature>
<dbReference type="OrthoDB" id="1818442at2"/>
<feature type="signal peptide" evidence="1">
    <location>
        <begin position="1"/>
        <end position="39"/>
    </location>
</feature>
<protein>
    <submittedName>
        <fullName evidence="2">Uncharacterized protein</fullName>
    </submittedName>
</protein>
<evidence type="ECO:0000313" key="2">
    <source>
        <dbReference type="EMBL" id="CUQ81923.1"/>
    </source>
</evidence>
<dbReference type="AlphaFoldDB" id="A0A174Z3B8"/>
<evidence type="ECO:0000313" key="3">
    <source>
        <dbReference type="Proteomes" id="UP000095662"/>
    </source>
</evidence>
<proteinExistence type="predicted"/>
<sequence>MAATAKSRYITAVKWFTAFVCALLCAAAVCCFTGSSADAAAVTNCKVSGLTTKTYTGKAQTQSITVKYRNKTLKNGKDYTVSYQNNINAGTAYVIIKGKGSYSGTVKRSFTIKPAIIYKQCTFYKIASQYYTGSQIKPVPKIKNGTTTLKNRTDFTLTYQNNVNKGTAKVYIKGKGNYSGSCSLTFSITARPVSTLKITVPSVTYNGKAQKPAVTVKYNNYKFKNGTDYTLSYKNNTKIGTATVTVKGKGKLSGTRSVTFKINAKPIKNAVITYNNSLTYNGSTLSPAVTVKYGNATLKKNTDYTVAYSNNVNAGTGTITITGKGIYGGSVKKTFTIKKLGISATAVSGTGNKVYTGSVIKPVPAVKVGGRTLKNGTDFTVSYKNNTEPGTATLSVTGKGNYSGSVSKTFKITARAINDVEVTVPDTVFTGVQVRPDVVVSYGNYQFINNSDYTLSFKDNVNIGTASVVVTGKNHLSGSRTVTFPIEKADISSTEIAVKNATFTGSAVKSAVDVRLGNVTLKEGTHYTLSYKNNVNAGTAQVTVSGKGSLEGAVTKNFTISKADISKASISASGTYAPDDVKIGINAKFGNYTLKSSDYSFAAPTAAGEQTLTISGNGNFSGKATVKCNVAKADIANAKSSLSLSTDGKGYTVTIIYDGVLLTQDKDYKVAVTESATGVSAVITGIGNYGGTATISGISNELEAFENAVVTIGKVTYSGTAQLPSVTVKIGSVTLKSGTDYILSAYDNTNAGSATAVITGKGKYAGAEKKTQFTIAPAAISSASISCEDQIYTGQGVTAQPVVTFNGKTLALGIDYYISGYSNIVNVGTATVTVKGKGNFTGTAKGTFRIVKQDNMETLVKKRLDEMMEGKWDRKIYDFWHSYQLGKYYNTLLTSPCTCHSYCETGNEAGCTCLIGRSHVLNNSGIQCAGFTIEVFEYLFGETNGTGENTLTIKNRSDGNWTEAALKKWMTDTFRPGDYLAYDNIKYGYPHYVTIYSVDTDGIWVYEANYGGRCKINFRKFTFKEIYEETDGLWHRTPNNYELSEY</sequence>
<accession>A0A174Z3B8</accession>